<name>A0A9D3UYC0_9ROSI</name>
<sequence length="75" mass="8635">MEDELGSNHHNPTLYKAFKIIQDLLQIPIGLITRARAKRFREALNGLMRWFWSQAQSNLDRIGSSPNPTLAHLVH</sequence>
<dbReference type="EMBL" id="JAIQCV010000009">
    <property type="protein sequence ID" value="KAH1064490.1"/>
    <property type="molecule type" value="Genomic_DNA"/>
</dbReference>
<accession>A0A9D3UYC0</accession>
<dbReference type="OrthoDB" id="912587at2759"/>
<gene>
    <name evidence="1" type="ORF">J1N35_029477</name>
</gene>
<comment type="caution">
    <text evidence="1">The sequence shown here is derived from an EMBL/GenBank/DDBJ whole genome shotgun (WGS) entry which is preliminary data.</text>
</comment>
<evidence type="ECO:0000313" key="2">
    <source>
        <dbReference type="Proteomes" id="UP000828251"/>
    </source>
</evidence>
<evidence type="ECO:0000313" key="1">
    <source>
        <dbReference type="EMBL" id="KAH1064490.1"/>
    </source>
</evidence>
<proteinExistence type="predicted"/>
<dbReference type="AlphaFoldDB" id="A0A9D3UYC0"/>
<protein>
    <submittedName>
        <fullName evidence="1">Uncharacterized protein</fullName>
    </submittedName>
</protein>
<organism evidence="1 2">
    <name type="scientific">Gossypium stocksii</name>
    <dbReference type="NCBI Taxonomy" id="47602"/>
    <lineage>
        <taxon>Eukaryota</taxon>
        <taxon>Viridiplantae</taxon>
        <taxon>Streptophyta</taxon>
        <taxon>Embryophyta</taxon>
        <taxon>Tracheophyta</taxon>
        <taxon>Spermatophyta</taxon>
        <taxon>Magnoliopsida</taxon>
        <taxon>eudicotyledons</taxon>
        <taxon>Gunneridae</taxon>
        <taxon>Pentapetalae</taxon>
        <taxon>rosids</taxon>
        <taxon>malvids</taxon>
        <taxon>Malvales</taxon>
        <taxon>Malvaceae</taxon>
        <taxon>Malvoideae</taxon>
        <taxon>Gossypium</taxon>
    </lineage>
</organism>
<dbReference type="Proteomes" id="UP000828251">
    <property type="component" value="Unassembled WGS sequence"/>
</dbReference>
<reference evidence="1 2" key="1">
    <citation type="journal article" date="2021" name="Plant Biotechnol. J.">
        <title>Multi-omics assisted identification of the key and species-specific regulatory components of drought-tolerant mechanisms in Gossypium stocksii.</title>
        <authorList>
            <person name="Yu D."/>
            <person name="Ke L."/>
            <person name="Zhang D."/>
            <person name="Wu Y."/>
            <person name="Sun Y."/>
            <person name="Mei J."/>
            <person name="Sun J."/>
            <person name="Sun Y."/>
        </authorList>
    </citation>
    <scope>NUCLEOTIDE SEQUENCE [LARGE SCALE GENOMIC DNA]</scope>
    <source>
        <strain evidence="2">cv. E1</strain>
        <tissue evidence="1">Leaf</tissue>
    </source>
</reference>
<keyword evidence="2" id="KW-1185">Reference proteome</keyword>
<feature type="non-terminal residue" evidence="1">
    <location>
        <position position="75"/>
    </location>
</feature>